<sequence>MINRYFRRIDTRTGQWQYFSRPYNSWGKWASFTPLKQYLGLLLPFAFLLGFPAHQYWQNQNTLAENFAELQRKRQQLDHQSRLLAVLQQKAQRHLSQAMTTKLASIHQQIQSLAADLSLTHSQWQLQGTPGLELKIQGHFAEIQQFLTALLRQIPELALLSWHIRKNDETDNAETDGHSFIESSLSFRLQIDKE</sequence>
<name>A0AAW6QCH3_9PAST</name>
<proteinExistence type="predicted"/>
<gene>
    <name evidence="3" type="ORF">P7M15_04815</name>
</gene>
<feature type="coiled-coil region" evidence="1">
    <location>
        <begin position="60"/>
        <end position="90"/>
    </location>
</feature>
<keyword evidence="2" id="KW-1133">Transmembrane helix</keyword>
<protein>
    <submittedName>
        <fullName evidence="3">Uncharacterized protein</fullName>
    </submittedName>
</protein>
<dbReference type="RefSeq" id="WP_317476977.1">
    <property type="nucleotide sequence ID" value="NZ_JARQTW010000008.1"/>
</dbReference>
<dbReference type="AlphaFoldDB" id="A0AAW6QCH3"/>
<keyword evidence="2" id="KW-0472">Membrane</keyword>
<evidence type="ECO:0000313" key="3">
    <source>
        <dbReference type="EMBL" id="MDG2949843.1"/>
    </source>
</evidence>
<comment type="caution">
    <text evidence="3">The sequence shown here is derived from an EMBL/GenBank/DDBJ whole genome shotgun (WGS) entry which is preliminary data.</text>
</comment>
<evidence type="ECO:0000256" key="2">
    <source>
        <dbReference type="SAM" id="Phobius"/>
    </source>
</evidence>
<accession>A0AAW6QCH3</accession>
<keyword evidence="2" id="KW-0812">Transmembrane</keyword>
<reference evidence="3" key="1">
    <citation type="submission" date="2023-03" db="EMBL/GenBank/DDBJ databases">
        <title>Classification of Bisgaard taxon 6 and taxon 10 as Exercitatus varius gen. nov., spec. nov.</title>
        <authorList>
            <person name="Christensen H."/>
        </authorList>
    </citation>
    <scope>NUCLEOTIDE SEQUENCE</scope>
    <source>
        <strain evidence="3">86116</strain>
    </source>
</reference>
<dbReference type="EMBL" id="JARQTW010000008">
    <property type="protein sequence ID" value="MDG2949843.1"/>
    <property type="molecule type" value="Genomic_DNA"/>
</dbReference>
<evidence type="ECO:0000313" key="4">
    <source>
        <dbReference type="Proteomes" id="UP001214976"/>
    </source>
</evidence>
<dbReference type="Proteomes" id="UP001214976">
    <property type="component" value="Unassembled WGS sequence"/>
</dbReference>
<evidence type="ECO:0000256" key="1">
    <source>
        <dbReference type="SAM" id="Coils"/>
    </source>
</evidence>
<keyword evidence="1" id="KW-0175">Coiled coil</keyword>
<feature type="transmembrane region" description="Helical" evidence="2">
    <location>
        <begin position="38"/>
        <end position="57"/>
    </location>
</feature>
<organism evidence="3 4">
    <name type="scientific">Exercitatus varius</name>
    <dbReference type="NCBI Taxonomy" id="67857"/>
    <lineage>
        <taxon>Bacteria</taxon>
        <taxon>Pseudomonadati</taxon>
        <taxon>Pseudomonadota</taxon>
        <taxon>Gammaproteobacteria</taxon>
        <taxon>Pasteurellales</taxon>
        <taxon>Pasteurellaceae</taxon>
        <taxon>Exercitatus</taxon>
    </lineage>
</organism>